<sequence length="186" mass="21157">MKWSLIELQKYRNEPLLFSETVELKKSLMERDSEILDVSPIKIDGTLIVEKEEVIAHLVISLGLTMPSARSLKPVLVPMLIEANEIYVPKNVTDFAANEREETVIYLDKDLIDLTEAVEDTILLNLPLQVFTPEEEAEDDMPSGNGWEVVSEEEYVMRLEEQKSQSVDPRFAGLADLFSDNTDNDQ</sequence>
<accession>A0AAW9K9A7</accession>
<evidence type="ECO:0000313" key="2">
    <source>
        <dbReference type="Proteomes" id="UP001290462"/>
    </source>
</evidence>
<dbReference type="EMBL" id="JAVBVO010000005">
    <property type="protein sequence ID" value="MDZ5760112.1"/>
    <property type="molecule type" value="Genomic_DNA"/>
</dbReference>
<comment type="caution">
    <text evidence="1">The sequence shown here is derived from an EMBL/GenBank/DDBJ whole genome shotgun (WGS) entry which is preliminary data.</text>
</comment>
<proteinExistence type="predicted"/>
<evidence type="ECO:0000313" key="1">
    <source>
        <dbReference type="EMBL" id="MDZ5760112.1"/>
    </source>
</evidence>
<organism evidence="1 2">
    <name type="scientific">Carnobacterium maltaromaticum</name>
    <name type="common">Carnobacterium piscicola</name>
    <dbReference type="NCBI Taxonomy" id="2751"/>
    <lineage>
        <taxon>Bacteria</taxon>
        <taxon>Bacillati</taxon>
        <taxon>Bacillota</taxon>
        <taxon>Bacilli</taxon>
        <taxon>Lactobacillales</taxon>
        <taxon>Carnobacteriaceae</taxon>
        <taxon>Carnobacterium</taxon>
    </lineage>
</organism>
<name>A0AAW9K9A7_CARML</name>
<reference evidence="1" key="1">
    <citation type="submission" date="2023-08" db="EMBL/GenBank/DDBJ databases">
        <title>Genomic characterization of piscicolin 126 produced by Carnobacterium maltaromaticum CM22 strain isolated from salmon (Salmo salar).</title>
        <authorList>
            <person name="Gonzalez-Gragera E."/>
            <person name="Garcia-Lopez J.D."/>
            <person name="Teso-Perez C."/>
            <person name="Gimenez-Hernandez I."/>
            <person name="Peralta-Sanchez J.M."/>
            <person name="Valdivia E."/>
            <person name="Montalban-Lopez M."/>
            <person name="Martin-Platero A.M."/>
            <person name="Banos A."/>
            <person name="Martinez-Bueno M."/>
        </authorList>
    </citation>
    <scope>NUCLEOTIDE SEQUENCE</scope>
    <source>
        <strain evidence="1">CM22</strain>
    </source>
</reference>
<dbReference type="AlphaFoldDB" id="A0AAW9K9A7"/>
<gene>
    <name evidence="1" type="ORF">RAK27_15860</name>
</gene>
<dbReference type="RefSeq" id="WP_010053404.1">
    <property type="nucleotide sequence ID" value="NZ_BJOJ01000033.1"/>
</dbReference>
<dbReference type="Proteomes" id="UP001290462">
    <property type="component" value="Unassembled WGS sequence"/>
</dbReference>
<dbReference type="Pfam" id="PF02620">
    <property type="entry name" value="YceD"/>
    <property type="match status" value="1"/>
</dbReference>
<dbReference type="GeneID" id="83606503"/>
<dbReference type="InterPro" id="IPR003772">
    <property type="entry name" value="YceD"/>
</dbReference>
<protein>
    <submittedName>
        <fullName evidence="1">YceD family protein</fullName>
    </submittedName>
</protein>